<evidence type="ECO:0000313" key="3">
    <source>
        <dbReference type="Proteomes" id="UP000001095"/>
    </source>
</evidence>
<keyword evidence="1" id="KW-0812">Transmembrane</keyword>
<keyword evidence="1" id="KW-1133">Transmembrane helix</keyword>
<organism evidence="2 3">
    <name type="scientific">Afipia clevelandensis ATCC 49720</name>
    <dbReference type="NCBI Taxonomy" id="883079"/>
    <lineage>
        <taxon>Bacteria</taxon>
        <taxon>Pseudomonadati</taxon>
        <taxon>Pseudomonadota</taxon>
        <taxon>Alphaproteobacteria</taxon>
        <taxon>Hyphomicrobiales</taxon>
        <taxon>Nitrobacteraceae</taxon>
        <taxon>Afipia</taxon>
    </lineage>
</organism>
<sequence>MPTTKEAPMKEFAQMVGEAIVQLVRDYPKGFLIVLGVVAVLGIIF</sequence>
<dbReference type="Proteomes" id="UP000001095">
    <property type="component" value="Unassembled WGS sequence"/>
</dbReference>
<dbReference type="PATRIC" id="fig|883079.3.peg.1735"/>
<keyword evidence="1" id="KW-0472">Membrane</keyword>
<gene>
    <name evidence="2" type="ORF">HMPREF9696_01700</name>
</gene>
<evidence type="ECO:0000313" key="2">
    <source>
        <dbReference type="EMBL" id="EKS37750.1"/>
    </source>
</evidence>
<dbReference type="EMBL" id="AGWY01000007">
    <property type="protein sequence ID" value="EKS37750.1"/>
    <property type="molecule type" value="Genomic_DNA"/>
</dbReference>
<accession>K8PDW8</accession>
<name>K8PDW8_9BRAD</name>
<protein>
    <submittedName>
        <fullName evidence="2">Uncharacterized protein</fullName>
    </submittedName>
</protein>
<reference evidence="2 3" key="1">
    <citation type="submission" date="2012-04" db="EMBL/GenBank/DDBJ databases">
        <title>The Genome Sequence of Afipia clevelandensis ATCC 49720.</title>
        <authorList>
            <consortium name="The Broad Institute Genome Sequencing Platform"/>
            <person name="Earl A."/>
            <person name="Ward D."/>
            <person name="Feldgarden M."/>
            <person name="Gevers D."/>
            <person name="Huys G."/>
            <person name="Walker B."/>
            <person name="Young S.K."/>
            <person name="Zeng Q."/>
            <person name="Gargeya S."/>
            <person name="Fitzgerald M."/>
            <person name="Haas B."/>
            <person name="Abouelleil A."/>
            <person name="Alvarado L."/>
            <person name="Arachchi H.M."/>
            <person name="Berlin A."/>
            <person name="Chapman S.B."/>
            <person name="Goldberg J."/>
            <person name="Griggs A."/>
            <person name="Gujja S."/>
            <person name="Hansen M."/>
            <person name="Howarth C."/>
            <person name="Imamovic A."/>
            <person name="Larimer J."/>
            <person name="McCowen C."/>
            <person name="Montmayeur A."/>
            <person name="Murphy C."/>
            <person name="Neiman D."/>
            <person name="Pearson M."/>
            <person name="Priest M."/>
            <person name="Roberts A."/>
            <person name="Saif S."/>
            <person name="Shea T."/>
            <person name="Sisk P."/>
            <person name="Sykes S."/>
            <person name="Wortman J."/>
            <person name="Nusbaum C."/>
            <person name="Birren B."/>
        </authorList>
    </citation>
    <scope>NUCLEOTIDE SEQUENCE [LARGE SCALE GENOMIC DNA]</scope>
    <source>
        <strain evidence="2 3">ATCC 49720</strain>
    </source>
</reference>
<feature type="transmembrane region" description="Helical" evidence="1">
    <location>
        <begin position="27"/>
        <end position="44"/>
    </location>
</feature>
<comment type="caution">
    <text evidence="2">The sequence shown here is derived from an EMBL/GenBank/DDBJ whole genome shotgun (WGS) entry which is preliminary data.</text>
</comment>
<evidence type="ECO:0000256" key="1">
    <source>
        <dbReference type="SAM" id="Phobius"/>
    </source>
</evidence>
<dbReference type="HOGENOM" id="CLU_3195149_0_0_5"/>
<proteinExistence type="predicted"/>
<keyword evidence="3" id="KW-1185">Reference proteome</keyword>
<dbReference type="AlphaFoldDB" id="K8PDW8"/>